<comment type="caution">
    <text evidence="2">The sequence shown here is derived from an EMBL/GenBank/DDBJ whole genome shotgun (WGS) entry which is preliminary data.</text>
</comment>
<feature type="non-terminal residue" evidence="2">
    <location>
        <position position="1"/>
    </location>
</feature>
<proteinExistence type="predicted"/>
<name>A0A9P1BTJ4_9DINO</name>
<feature type="compositionally biased region" description="Basic and acidic residues" evidence="1">
    <location>
        <begin position="395"/>
        <end position="412"/>
    </location>
</feature>
<evidence type="ECO:0000313" key="4">
    <source>
        <dbReference type="Proteomes" id="UP001152797"/>
    </source>
</evidence>
<protein>
    <submittedName>
        <fullName evidence="2">Uncharacterized protein</fullName>
    </submittedName>
</protein>
<evidence type="ECO:0000313" key="3">
    <source>
        <dbReference type="EMBL" id="CAL4766329.1"/>
    </source>
</evidence>
<organism evidence="2">
    <name type="scientific">Cladocopium goreaui</name>
    <dbReference type="NCBI Taxonomy" id="2562237"/>
    <lineage>
        <taxon>Eukaryota</taxon>
        <taxon>Sar</taxon>
        <taxon>Alveolata</taxon>
        <taxon>Dinophyceae</taxon>
        <taxon>Suessiales</taxon>
        <taxon>Symbiodiniaceae</taxon>
        <taxon>Cladocopium</taxon>
    </lineage>
</organism>
<evidence type="ECO:0000313" key="2">
    <source>
        <dbReference type="EMBL" id="CAI3979017.1"/>
    </source>
</evidence>
<accession>A0A9P1BTJ4</accession>
<dbReference type="AlphaFoldDB" id="A0A9P1BTJ4"/>
<dbReference type="Proteomes" id="UP001152797">
    <property type="component" value="Unassembled WGS sequence"/>
</dbReference>
<feature type="compositionally biased region" description="Basic and acidic residues" evidence="1">
    <location>
        <begin position="434"/>
        <end position="457"/>
    </location>
</feature>
<feature type="compositionally biased region" description="Basic and acidic residues" evidence="1">
    <location>
        <begin position="282"/>
        <end position="301"/>
    </location>
</feature>
<feature type="compositionally biased region" description="Basic and acidic residues" evidence="1">
    <location>
        <begin position="161"/>
        <end position="174"/>
    </location>
</feature>
<feature type="compositionally biased region" description="Basic and acidic residues" evidence="1">
    <location>
        <begin position="315"/>
        <end position="326"/>
    </location>
</feature>
<dbReference type="EMBL" id="CAMXCT030000451">
    <property type="protein sequence ID" value="CAL4766329.1"/>
    <property type="molecule type" value="Genomic_DNA"/>
</dbReference>
<keyword evidence="4" id="KW-1185">Reference proteome</keyword>
<gene>
    <name evidence="2" type="ORF">C1SCF055_LOCUS7004</name>
</gene>
<feature type="compositionally biased region" description="Basic and acidic residues" evidence="1">
    <location>
        <begin position="257"/>
        <end position="269"/>
    </location>
</feature>
<feature type="region of interest" description="Disordered" evidence="1">
    <location>
        <begin position="217"/>
        <end position="301"/>
    </location>
</feature>
<dbReference type="EMBL" id="CAMXCT020000451">
    <property type="protein sequence ID" value="CAL1132392.1"/>
    <property type="molecule type" value="Genomic_DNA"/>
</dbReference>
<feature type="region of interest" description="Disordered" evidence="1">
    <location>
        <begin position="161"/>
        <end position="191"/>
    </location>
</feature>
<feature type="region of interest" description="Disordered" evidence="1">
    <location>
        <begin position="315"/>
        <end position="457"/>
    </location>
</feature>
<sequence length="687" mass="76515">HMEEKLGDDIIDLDLVDGTPTPAWPYHCIFLMPVHRSTDSEATPAEVLKDFCEDAAFLADRRRVLRIKAGLKESEKHKVPKFKFVVVDGHDMGEREAALCWSSVHYRLNPWKDHFEHEAWAEVEAGVVKSPGHERVEQLKQIIHGRLKAVHLGVQYADRKWQKDADKRTRDEQAPARAGACKKPRQRRDASNARLCDMDTISHPAHETVAAQFAQPCPDLETSPKPKASSNLEETPAQLAAKQQQLEDALQSEDEPVDRKTAFKDRKPLVAEMPEIPADMKATVDETLAKESQEEEASREIRKAQLALRQLQREALQEAEDPDRVYADAVAEEDETKSKRRALLQKAKSSTPESDKKRALKNKDKANKEEDKPEAVPANEPEQHVKQPRKKRKSQKDASEHAANEEKNKDDVDVAAPGPDTEPVIADKGPSVKGKKDVAKDKETTKPEADEVARQEQEAKQKKIFEARNANYNLLKDIDDLARIMPTLDQLGQSKLRTQLLLSRSVAASYYVANATDDTLDLLKLEKGIMLQANNAKSRGVSIAWNKHGGPDAASNAQWVGVLPPVDQKSGSQGSHLNINRWKMAKLAAGWEVPVTAGSVVDWKIGPRLHLVDFVVQSTPPDEWARVFSLADVNWEDVYVLDGFAGKGAISAYYGGVPSIAGVRKDRFDVLDGPTGDILDPPSPKRV</sequence>
<evidence type="ECO:0000256" key="1">
    <source>
        <dbReference type="SAM" id="MobiDB-lite"/>
    </source>
</evidence>
<reference evidence="2" key="1">
    <citation type="submission" date="2022-10" db="EMBL/GenBank/DDBJ databases">
        <authorList>
            <person name="Chen Y."/>
            <person name="Dougan E. K."/>
            <person name="Chan C."/>
            <person name="Rhodes N."/>
            <person name="Thang M."/>
        </authorList>
    </citation>
    <scope>NUCLEOTIDE SEQUENCE</scope>
</reference>
<dbReference type="EMBL" id="CAMXCT010000451">
    <property type="protein sequence ID" value="CAI3979017.1"/>
    <property type="molecule type" value="Genomic_DNA"/>
</dbReference>
<feature type="compositionally biased region" description="Basic and acidic residues" evidence="1">
    <location>
        <begin position="353"/>
        <end position="374"/>
    </location>
</feature>
<reference evidence="3 4" key="2">
    <citation type="submission" date="2024-05" db="EMBL/GenBank/DDBJ databases">
        <authorList>
            <person name="Chen Y."/>
            <person name="Shah S."/>
            <person name="Dougan E. K."/>
            <person name="Thang M."/>
            <person name="Chan C."/>
        </authorList>
    </citation>
    <scope>NUCLEOTIDE SEQUENCE [LARGE SCALE GENOMIC DNA]</scope>
</reference>